<evidence type="ECO:0000256" key="6">
    <source>
        <dbReference type="ARBA" id="ARBA00066388"/>
    </source>
</evidence>
<dbReference type="InterPro" id="IPR017871">
    <property type="entry name" value="ABC_transporter-like_CS"/>
</dbReference>
<dbReference type="GO" id="GO:0016887">
    <property type="term" value="F:ATP hydrolysis activity"/>
    <property type="evidence" value="ECO:0007669"/>
    <property type="project" value="InterPro"/>
</dbReference>
<accession>A0A2W1L921</accession>
<protein>
    <recommendedName>
        <fullName evidence="7">Carnitine transport ATP-binding protein OpuCA</fullName>
        <ecNumber evidence="6">7.6.2.9</ecNumber>
    </recommendedName>
</protein>
<dbReference type="GO" id="GO:0015418">
    <property type="term" value="F:ABC-type quaternary ammonium compound transporting activity"/>
    <property type="evidence" value="ECO:0007669"/>
    <property type="project" value="UniProtKB-EC"/>
</dbReference>
<dbReference type="SUPFAM" id="SSF52540">
    <property type="entry name" value="P-loop containing nucleoside triphosphate hydrolases"/>
    <property type="match status" value="1"/>
</dbReference>
<name>A0A2W1L921_9BACL</name>
<evidence type="ECO:0000256" key="5">
    <source>
        <dbReference type="ARBA" id="ARBA00063934"/>
    </source>
</evidence>
<evidence type="ECO:0000259" key="8">
    <source>
        <dbReference type="PROSITE" id="PS50893"/>
    </source>
</evidence>
<dbReference type="InterPro" id="IPR003593">
    <property type="entry name" value="AAA+_ATPase"/>
</dbReference>
<dbReference type="EC" id="7.6.2.9" evidence="6"/>
<dbReference type="Pfam" id="PF00005">
    <property type="entry name" value="ABC_tran"/>
    <property type="match status" value="1"/>
</dbReference>
<feature type="domain" description="ABC transporter" evidence="8">
    <location>
        <begin position="3"/>
        <end position="235"/>
    </location>
</feature>
<dbReference type="PANTHER" id="PTHR42781">
    <property type="entry name" value="SPERMIDINE/PUTRESCINE IMPORT ATP-BINDING PROTEIN POTA"/>
    <property type="match status" value="1"/>
</dbReference>
<dbReference type="RefSeq" id="WP_111147043.1">
    <property type="nucleotide sequence ID" value="NZ_QKRB01000044.1"/>
</dbReference>
<dbReference type="SMART" id="SM00382">
    <property type="entry name" value="AAA"/>
    <property type="match status" value="1"/>
</dbReference>
<proteinExistence type="predicted"/>
<evidence type="ECO:0000313" key="9">
    <source>
        <dbReference type="EMBL" id="PZD95413.1"/>
    </source>
</evidence>
<dbReference type="Gene3D" id="3.40.50.300">
    <property type="entry name" value="P-loop containing nucleotide triphosphate hydrolases"/>
    <property type="match status" value="1"/>
</dbReference>
<gene>
    <name evidence="9" type="ORF">DNH61_12820</name>
</gene>
<reference evidence="9 10" key="1">
    <citation type="submission" date="2018-06" db="EMBL/GenBank/DDBJ databases">
        <title>Paenibacillus imtechensis sp. nov.</title>
        <authorList>
            <person name="Pinnaka A.K."/>
            <person name="Singh H."/>
            <person name="Kaur M."/>
        </authorList>
    </citation>
    <scope>NUCLEOTIDE SEQUENCE [LARGE SCALE GENOMIC DNA]</scope>
    <source>
        <strain evidence="9 10">SMB1</strain>
    </source>
</reference>
<dbReference type="PROSITE" id="PS50893">
    <property type="entry name" value="ABC_TRANSPORTER_2"/>
    <property type="match status" value="1"/>
</dbReference>
<evidence type="ECO:0000256" key="4">
    <source>
        <dbReference type="ARBA" id="ARBA00052482"/>
    </source>
</evidence>
<comment type="subunit">
    <text evidence="5">The complex is composed of two ATP-binding proteins (OpuCA), two transmembrane proteins (OpuCB and OpuCD) and a solute-binding protein (OpuCC).</text>
</comment>
<keyword evidence="1" id="KW-0813">Transport</keyword>
<dbReference type="PROSITE" id="PS00211">
    <property type="entry name" value="ABC_TRANSPORTER_1"/>
    <property type="match status" value="1"/>
</dbReference>
<sequence>MQIRIERLTKTYANQRGINQIDLTLPEGGLTAIVGPSGCGKTTLLRTLAGLIKPDSGAIRFGGKDVTYAPPQHRGATMVFQNYALWPHMSVFDNIAYGLKLRRTPAAEIELRVTDVLRRVEIDPADVKKRHPQQYSGGQQQRIALARALVVQPHLLLMDEPLSNLDAKVRQRLRVEIRNIQQSFGITALYVTHDQEEALSMADYVVLMNEGRIEQAGTPKEVYYQPSSYFTAHFLGDSHTLHVRRGAEMKRLVVRSCDMTIGSRAEQLPPGSARDYPLAESVEGGWQLTGEVTNHLFIGSSYRHMVRIGSQTFFADADEAYEPGVYRLHLPEERAYWFEPEGQGADTGGRMISGVTA</sequence>
<dbReference type="EMBL" id="QKRB01000044">
    <property type="protein sequence ID" value="PZD95413.1"/>
    <property type="molecule type" value="Genomic_DNA"/>
</dbReference>
<evidence type="ECO:0000256" key="1">
    <source>
        <dbReference type="ARBA" id="ARBA00022448"/>
    </source>
</evidence>
<dbReference type="GO" id="GO:0005524">
    <property type="term" value="F:ATP binding"/>
    <property type="evidence" value="ECO:0007669"/>
    <property type="project" value="UniProtKB-KW"/>
</dbReference>
<evidence type="ECO:0000256" key="7">
    <source>
        <dbReference type="ARBA" id="ARBA00070305"/>
    </source>
</evidence>
<organism evidence="9 10">
    <name type="scientific">Paenibacillus sambharensis</name>
    <dbReference type="NCBI Taxonomy" id="1803190"/>
    <lineage>
        <taxon>Bacteria</taxon>
        <taxon>Bacillati</taxon>
        <taxon>Bacillota</taxon>
        <taxon>Bacilli</taxon>
        <taxon>Bacillales</taxon>
        <taxon>Paenibacillaceae</taxon>
        <taxon>Paenibacillus</taxon>
    </lineage>
</organism>
<dbReference type="InterPro" id="IPR050093">
    <property type="entry name" value="ABC_SmlMolc_Importer"/>
</dbReference>
<comment type="caution">
    <text evidence="9">The sequence shown here is derived from an EMBL/GenBank/DDBJ whole genome shotgun (WGS) entry which is preliminary data.</text>
</comment>
<dbReference type="AlphaFoldDB" id="A0A2W1L921"/>
<dbReference type="InterPro" id="IPR003439">
    <property type="entry name" value="ABC_transporter-like_ATP-bd"/>
</dbReference>
<dbReference type="FunFam" id="3.40.50.300:FF:000425">
    <property type="entry name" value="Probable ABC transporter, ATP-binding subunit"/>
    <property type="match status" value="1"/>
</dbReference>
<dbReference type="Proteomes" id="UP000249522">
    <property type="component" value="Unassembled WGS sequence"/>
</dbReference>
<keyword evidence="2" id="KW-0547">Nucleotide-binding</keyword>
<evidence type="ECO:0000313" key="10">
    <source>
        <dbReference type="Proteomes" id="UP000249522"/>
    </source>
</evidence>
<comment type="catalytic activity">
    <reaction evidence="4">
        <text>a quaternary ammonium(out) + ATP + H2O = a quaternary ammonium(in) + ADP + phosphate + H(+)</text>
        <dbReference type="Rhea" id="RHEA:11036"/>
        <dbReference type="ChEBI" id="CHEBI:15377"/>
        <dbReference type="ChEBI" id="CHEBI:15378"/>
        <dbReference type="ChEBI" id="CHEBI:30616"/>
        <dbReference type="ChEBI" id="CHEBI:35267"/>
        <dbReference type="ChEBI" id="CHEBI:43474"/>
        <dbReference type="ChEBI" id="CHEBI:456216"/>
        <dbReference type="EC" id="7.6.2.9"/>
    </reaction>
</comment>
<evidence type="ECO:0000256" key="3">
    <source>
        <dbReference type="ARBA" id="ARBA00022840"/>
    </source>
</evidence>
<keyword evidence="3 9" id="KW-0067">ATP-binding</keyword>
<dbReference type="InterPro" id="IPR027417">
    <property type="entry name" value="P-loop_NTPase"/>
</dbReference>
<evidence type="ECO:0000256" key="2">
    <source>
        <dbReference type="ARBA" id="ARBA00022741"/>
    </source>
</evidence>
<dbReference type="OrthoDB" id="9802264at2"/>
<keyword evidence="10" id="KW-1185">Reference proteome</keyword>
<dbReference type="PANTHER" id="PTHR42781:SF4">
    <property type="entry name" value="SPERMIDINE_PUTRESCINE IMPORT ATP-BINDING PROTEIN POTA"/>
    <property type="match status" value="1"/>
</dbReference>